<dbReference type="EMBL" id="LGUP01000048">
    <property type="protein sequence ID" value="KOG33784.1"/>
    <property type="molecule type" value="Genomic_DNA"/>
</dbReference>
<sequence length="64" mass="6761">MSARRAWVGDLVRDGDGRRAIVTDVRAGGTVWVLRPPTGGGPCWETDDPESLQVLAPSGGGDNR</sequence>
<comment type="caution">
    <text evidence="2">The sequence shown here is derived from an EMBL/GenBank/DDBJ whole genome shotgun (WGS) entry which is preliminary data.</text>
</comment>
<dbReference type="AlphaFoldDB" id="A0A0L8L6Q8"/>
<proteinExistence type="predicted"/>
<name>A0A0L8L6Q8_STRVR</name>
<evidence type="ECO:0000256" key="1">
    <source>
        <dbReference type="SAM" id="MobiDB-lite"/>
    </source>
</evidence>
<protein>
    <submittedName>
        <fullName evidence="2">Uncharacterized protein</fullName>
    </submittedName>
</protein>
<reference evidence="2 3" key="1">
    <citation type="submission" date="2015-06" db="EMBL/GenBank/DDBJ databases">
        <authorList>
            <person name="Hoefler B.C."/>
            <person name="Straight P.D."/>
        </authorList>
    </citation>
    <scope>NUCLEOTIDE SEQUENCE [LARGE SCALE GENOMIC DNA]</scope>
    <source>
        <strain evidence="2 3">NRRL 3427</strain>
    </source>
</reference>
<organism evidence="2 3">
    <name type="scientific">Streptomyces viridochromogenes</name>
    <dbReference type="NCBI Taxonomy" id="1938"/>
    <lineage>
        <taxon>Bacteria</taxon>
        <taxon>Bacillati</taxon>
        <taxon>Actinomycetota</taxon>
        <taxon>Actinomycetes</taxon>
        <taxon>Kitasatosporales</taxon>
        <taxon>Streptomycetaceae</taxon>
        <taxon>Streptomyces</taxon>
    </lineage>
</organism>
<feature type="region of interest" description="Disordered" evidence="1">
    <location>
        <begin position="39"/>
        <end position="64"/>
    </location>
</feature>
<dbReference type="Proteomes" id="UP000037023">
    <property type="component" value="Unassembled WGS sequence"/>
</dbReference>
<dbReference type="PATRIC" id="fig|1938.6.peg.1679"/>
<evidence type="ECO:0000313" key="2">
    <source>
        <dbReference type="EMBL" id="KOG33784.1"/>
    </source>
</evidence>
<accession>A0A0L8L6Q8</accession>
<evidence type="ECO:0000313" key="3">
    <source>
        <dbReference type="Proteomes" id="UP000037023"/>
    </source>
</evidence>
<gene>
    <name evidence="2" type="ORF">ADK34_07665</name>
</gene>